<sequence>MEIAMITKLSMGQPLKEKPVTLNQLTLLDVIANGTAIRLFRETLVSFDRSSSTRYVMSVRRHHKNGWMAKQIIWPEDRLEQALIEANKTVQQEVQRVSTLLIA</sequence>
<reference evidence="1" key="1">
    <citation type="submission" date="2018-05" db="EMBL/GenBank/DDBJ databases">
        <authorList>
            <consortium name="PulseNet: The National Subtyping Network for Foodborne Disease Surveillance"/>
            <person name="Tarr C.L."/>
            <person name="Trees E."/>
            <person name="Katz L.S."/>
            <person name="Carleton-Romer H.A."/>
            <person name="Stroika S."/>
            <person name="Kucerova Z."/>
            <person name="Roache K.F."/>
            <person name="Sabol A.L."/>
            <person name="Besser J."/>
            <person name="Gerner-Smidt P."/>
        </authorList>
    </citation>
    <scope>NUCLEOTIDE SEQUENCE</scope>
    <source>
        <strain evidence="1">PNUSAS041211</strain>
    </source>
</reference>
<comment type="caution">
    <text evidence="1">The sequence shown here is derived from an EMBL/GenBank/DDBJ whole genome shotgun (WGS) entry which is preliminary data.</text>
</comment>
<proteinExistence type="predicted"/>
<dbReference type="EMBL" id="AAGAKS010000011">
    <property type="protein sequence ID" value="EBL8560762.1"/>
    <property type="molecule type" value="Genomic_DNA"/>
</dbReference>
<gene>
    <name evidence="1" type="ORF">DMK73_21870</name>
</gene>
<name>A0A5T4T6A9_SALER</name>
<accession>A0A5T4T6A9</accession>
<dbReference type="AlphaFoldDB" id="A0A5T4T6A9"/>
<organism evidence="1">
    <name type="scientific">Salmonella enterica</name>
    <name type="common">Salmonella choleraesuis</name>
    <dbReference type="NCBI Taxonomy" id="28901"/>
    <lineage>
        <taxon>Bacteria</taxon>
        <taxon>Pseudomonadati</taxon>
        <taxon>Pseudomonadota</taxon>
        <taxon>Gammaproteobacteria</taxon>
        <taxon>Enterobacterales</taxon>
        <taxon>Enterobacteriaceae</taxon>
        <taxon>Salmonella</taxon>
    </lineage>
</organism>
<protein>
    <submittedName>
        <fullName evidence="1">Uncharacterized protein</fullName>
    </submittedName>
</protein>
<evidence type="ECO:0000313" key="1">
    <source>
        <dbReference type="EMBL" id="EBL8560762.1"/>
    </source>
</evidence>